<name>A0ABW4IEC6_9SPHI</name>
<keyword evidence="4" id="KW-1185">Reference proteome</keyword>
<evidence type="ECO:0000256" key="1">
    <source>
        <dbReference type="SAM" id="Coils"/>
    </source>
</evidence>
<dbReference type="RefSeq" id="WP_379662338.1">
    <property type="nucleotide sequence ID" value="NZ_JBHUDG010000012.1"/>
</dbReference>
<feature type="coiled-coil region" evidence="1">
    <location>
        <begin position="122"/>
        <end position="149"/>
    </location>
</feature>
<accession>A0ABW4IEC6</accession>
<organism evidence="3 4">
    <name type="scientific">Pseudopedobacter beijingensis</name>
    <dbReference type="NCBI Taxonomy" id="1207056"/>
    <lineage>
        <taxon>Bacteria</taxon>
        <taxon>Pseudomonadati</taxon>
        <taxon>Bacteroidota</taxon>
        <taxon>Sphingobacteriia</taxon>
        <taxon>Sphingobacteriales</taxon>
        <taxon>Sphingobacteriaceae</taxon>
        <taxon>Pseudopedobacter</taxon>
    </lineage>
</organism>
<dbReference type="InterPro" id="IPR018873">
    <property type="entry name" value="KilA-N_DNA-bd_domain"/>
</dbReference>
<dbReference type="Pfam" id="PF10543">
    <property type="entry name" value="ORF6N"/>
    <property type="match status" value="1"/>
</dbReference>
<sequence length="183" mass="21543">MTKDKIAVSIPDELVINKIIVIRGNRVMIDRDLAELYGVTTKRLNEQVKRNQKRFPEDFMFQITKDEKEEIIRQFKHLSSLKYSSVLPYVFTEHGAVMLASILNSDRAIEVNIQIVRVFTKIQKMLTDNTELRLELEQIRKKVDNQDKNIELVFKYLDELLEEKNVPASPRKSIGYKTWSEKE</sequence>
<comment type="caution">
    <text evidence="3">The sequence shown here is derived from an EMBL/GenBank/DDBJ whole genome shotgun (WGS) entry which is preliminary data.</text>
</comment>
<gene>
    <name evidence="3" type="ORF">ACFSAH_08735</name>
</gene>
<feature type="domain" description="KilA-N DNA-binding" evidence="2">
    <location>
        <begin position="17"/>
        <end position="102"/>
    </location>
</feature>
<evidence type="ECO:0000313" key="4">
    <source>
        <dbReference type="Proteomes" id="UP001597118"/>
    </source>
</evidence>
<reference evidence="4" key="1">
    <citation type="journal article" date="2019" name="Int. J. Syst. Evol. Microbiol.">
        <title>The Global Catalogue of Microorganisms (GCM) 10K type strain sequencing project: providing services to taxonomists for standard genome sequencing and annotation.</title>
        <authorList>
            <consortium name="The Broad Institute Genomics Platform"/>
            <consortium name="The Broad Institute Genome Sequencing Center for Infectious Disease"/>
            <person name="Wu L."/>
            <person name="Ma J."/>
        </authorList>
    </citation>
    <scope>NUCLEOTIDE SEQUENCE [LARGE SCALE GENOMIC DNA]</scope>
    <source>
        <strain evidence="4">CCUG 53762</strain>
    </source>
</reference>
<dbReference type="Proteomes" id="UP001597118">
    <property type="component" value="Unassembled WGS sequence"/>
</dbReference>
<keyword evidence="1" id="KW-0175">Coiled coil</keyword>
<proteinExistence type="predicted"/>
<evidence type="ECO:0000259" key="2">
    <source>
        <dbReference type="Pfam" id="PF10543"/>
    </source>
</evidence>
<dbReference type="EMBL" id="JBHUDG010000012">
    <property type="protein sequence ID" value="MFD1629961.1"/>
    <property type="molecule type" value="Genomic_DNA"/>
</dbReference>
<protein>
    <submittedName>
        <fullName evidence="3">ORF6N domain-containing protein</fullName>
    </submittedName>
</protein>
<evidence type="ECO:0000313" key="3">
    <source>
        <dbReference type="EMBL" id="MFD1629961.1"/>
    </source>
</evidence>